<evidence type="ECO:0000256" key="3">
    <source>
        <dbReference type="ARBA" id="ARBA00023235"/>
    </source>
</evidence>
<reference evidence="9" key="2">
    <citation type="submission" date="2008-08" db="EMBL/GenBank/DDBJ databases">
        <authorList>
            <consortium name="Diatom Consortium"/>
            <person name="Grigoriev I."/>
            <person name="Grimwood J."/>
            <person name="Kuo A."/>
            <person name="Otillar R.P."/>
            <person name="Salamov A."/>
            <person name="Detter J.C."/>
            <person name="Lindquist E."/>
            <person name="Shapiro H."/>
            <person name="Lucas S."/>
            <person name="Glavina del Rio T."/>
            <person name="Pitluck S."/>
            <person name="Rokhsar D."/>
            <person name="Bowler C."/>
        </authorList>
    </citation>
    <scope>GENOME REANNOTATION</scope>
    <source>
        <strain evidence="9">CCAP 1055/1</strain>
    </source>
</reference>
<keyword evidence="3" id="KW-0413">Isomerase</keyword>
<keyword evidence="2 4" id="KW-0694">RNA-binding</keyword>
<dbReference type="Gene3D" id="3.10.290.10">
    <property type="entry name" value="RNA-binding S4 domain"/>
    <property type="match status" value="1"/>
</dbReference>
<dbReference type="AlphaFoldDB" id="B7G1P9"/>
<dbReference type="SUPFAM" id="SSF55174">
    <property type="entry name" value="Alpha-L RNA-binding motif"/>
    <property type="match status" value="1"/>
</dbReference>
<evidence type="ECO:0000259" key="7">
    <source>
        <dbReference type="Pfam" id="PF01479"/>
    </source>
</evidence>
<gene>
    <name evidence="8" type="ORF">PHATRDRAFT_20893</name>
</gene>
<feature type="domain" description="RNA-binding S4" evidence="7">
    <location>
        <begin position="38"/>
        <end position="84"/>
    </location>
</feature>
<dbReference type="InterPro" id="IPR018496">
    <property type="entry name" value="PsdUridine_synth_RsuA/RluB_CS"/>
</dbReference>
<dbReference type="Proteomes" id="UP000000759">
    <property type="component" value="Chromosome 10"/>
</dbReference>
<dbReference type="PANTHER" id="PTHR47683">
    <property type="entry name" value="PSEUDOURIDINE SYNTHASE FAMILY PROTEIN-RELATED"/>
    <property type="match status" value="1"/>
</dbReference>
<dbReference type="eggNOG" id="ENOG502QT4T">
    <property type="taxonomic scope" value="Eukaryota"/>
</dbReference>
<evidence type="ECO:0000259" key="6">
    <source>
        <dbReference type="Pfam" id="PF00849"/>
    </source>
</evidence>
<dbReference type="GO" id="GO:0001522">
    <property type="term" value="P:pseudouridine synthesis"/>
    <property type="evidence" value="ECO:0007669"/>
    <property type="project" value="InterPro"/>
</dbReference>
<dbReference type="Pfam" id="PF01479">
    <property type="entry name" value="S4"/>
    <property type="match status" value="1"/>
</dbReference>
<dbReference type="InterPro" id="IPR002942">
    <property type="entry name" value="S4_RNA-bd"/>
</dbReference>
<evidence type="ECO:0000313" key="9">
    <source>
        <dbReference type="Proteomes" id="UP000000759"/>
    </source>
</evidence>
<keyword evidence="9" id="KW-1185">Reference proteome</keyword>
<dbReference type="EMBL" id="CM000613">
    <property type="protein sequence ID" value="EEC47722.1"/>
    <property type="molecule type" value="Genomic_DNA"/>
</dbReference>
<evidence type="ECO:0000256" key="4">
    <source>
        <dbReference type="PROSITE-ProRule" id="PRU00182"/>
    </source>
</evidence>
<dbReference type="GO" id="GO:0009982">
    <property type="term" value="F:pseudouridine synthase activity"/>
    <property type="evidence" value="ECO:0007669"/>
    <property type="project" value="InterPro"/>
</dbReference>
<dbReference type="InterPro" id="IPR006145">
    <property type="entry name" value="PsdUridine_synth_RsuA/RluA"/>
</dbReference>
<sequence length="331" mass="37338">MSQHGDGLFNTKIPILHRCFASSPSKPHASIFSTDTVRLSKVLSLHTENLVISRREAERMIRSGDVTLAGNVLTSPMMMLKEEDLNDGALKVNGKVVNLRSSKGPRSVAGEENSVHKTRVWIAHKLPGEIVADNDPYDRPSLLQRLIRGGVGKVGKTRLHLKSVGRLDMNTEGLILVTNDGKYAREMELPSNKLHRTYRVRVHGLLTDHKLARIRKGVTVEGIRYPPMRIIPESTRQSQSTNKWLKVTCTEGKNRQIRNVFKYLGLTVTRLIRISYGDYRLQTIPPGMAIEVPAKHIENQKHRGRLIRPTKPAPKRSDEAESSKAVQWVRH</sequence>
<dbReference type="InterPro" id="IPR020103">
    <property type="entry name" value="PsdUridine_synth_cat_dom_sf"/>
</dbReference>
<evidence type="ECO:0000256" key="5">
    <source>
        <dbReference type="SAM" id="MobiDB-lite"/>
    </source>
</evidence>
<dbReference type="FunCoup" id="B7G1P9">
    <property type="interactions" value="16"/>
</dbReference>
<dbReference type="OrthoDB" id="440619at2759"/>
<dbReference type="InterPro" id="IPR050343">
    <property type="entry name" value="RsuA_PseudoU_synthase"/>
</dbReference>
<organism evidence="8 9">
    <name type="scientific">Phaeodactylum tricornutum (strain CCAP 1055/1)</name>
    <dbReference type="NCBI Taxonomy" id="556484"/>
    <lineage>
        <taxon>Eukaryota</taxon>
        <taxon>Sar</taxon>
        <taxon>Stramenopiles</taxon>
        <taxon>Ochrophyta</taxon>
        <taxon>Bacillariophyta</taxon>
        <taxon>Bacillariophyceae</taxon>
        <taxon>Bacillariophycidae</taxon>
        <taxon>Naviculales</taxon>
        <taxon>Phaeodactylaceae</taxon>
        <taxon>Phaeodactylum</taxon>
    </lineage>
</organism>
<dbReference type="GeneID" id="7201853"/>
<dbReference type="InterPro" id="IPR000748">
    <property type="entry name" value="PsdUridine_synth_RsuA/RluB/E/F"/>
</dbReference>
<dbReference type="PaxDb" id="2850-Phatr20893"/>
<name>B7G1P9_PHATC</name>
<proteinExistence type="inferred from homology"/>
<feature type="domain" description="Pseudouridine synthase RsuA/RluA-like" evidence="6">
    <location>
        <begin position="156"/>
        <end position="261"/>
    </location>
</feature>
<dbReference type="PANTHER" id="PTHR47683:SF3">
    <property type="entry name" value="RIBOSOMAL LARGE SUBUNIT PSEUDOURIDINE SYNTHASE B"/>
    <property type="match status" value="1"/>
</dbReference>
<evidence type="ECO:0000256" key="1">
    <source>
        <dbReference type="ARBA" id="ARBA00008348"/>
    </source>
</evidence>
<evidence type="ECO:0008006" key="10">
    <source>
        <dbReference type="Google" id="ProtNLM"/>
    </source>
</evidence>
<dbReference type="SUPFAM" id="SSF55120">
    <property type="entry name" value="Pseudouridine synthase"/>
    <property type="match status" value="1"/>
</dbReference>
<accession>B7G1P9</accession>
<feature type="region of interest" description="Disordered" evidence="5">
    <location>
        <begin position="299"/>
        <end position="331"/>
    </location>
</feature>
<dbReference type="GO" id="GO:0003723">
    <property type="term" value="F:RNA binding"/>
    <property type="evidence" value="ECO:0007669"/>
    <property type="project" value="UniProtKB-KW"/>
</dbReference>
<reference evidence="8 9" key="1">
    <citation type="journal article" date="2008" name="Nature">
        <title>The Phaeodactylum genome reveals the evolutionary history of diatom genomes.</title>
        <authorList>
            <person name="Bowler C."/>
            <person name="Allen A.E."/>
            <person name="Badger J.H."/>
            <person name="Grimwood J."/>
            <person name="Jabbari K."/>
            <person name="Kuo A."/>
            <person name="Maheswari U."/>
            <person name="Martens C."/>
            <person name="Maumus F."/>
            <person name="Otillar R.P."/>
            <person name="Rayko E."/>
            <person name="Salamov A."/>
            <person name="Vandepoele K."/>
            <person name="Beszteri B."/>
            <person name="Gruber A."/>
            <person name="Heijde M."/>
            <person name="Katinka M."/>
            <person name="Mock T."/>
            <person name="Valentin K."/>
            <person name="Verret F."/>
            <person name="Berges J.A."/>
            <person name="Brownlee C."/>
            <person name="Cadoret J.P."/>
            <person name="Chiovitti A."/>
            <person name="Choi C.J."/>
            <person name="Coesel S."/>
            <person name="De Martino A."/>
            <person name="Detter J.C."/>
            <person name="Durkin C."/>
            <person name="Falciatore A."/>
            <person name="Fournet J."/>
            <person name="Haruta M."/>
            <person name="Huysman M.J."/>
            <person name="Jenkins B.D."/>
            <person name="Jiroutova K."/>
            <person name="Jorgensen R.E."/>
            <person name="Joubert Y."/>
            <person name="Kaplan A."/>
            <person name="Kroger N."/>
            <person name="Kroth P.G."/>
            <person name="La Roche J."/>
            <person name="Lindquist E."/>
            <person name="Lommer M."/>
            <person name="Martin-Jezequel V."/>
            <person name="Lopez P.J."/>
            <person name="Lucas S."/>
            <person name="Mangogna M."/>
            <person name="McGinnis K."/>
            <person name="Medlin L.K."/>
            <person name="Montsant A."/>
            <person name="Oudot-Le Secq M.P."/>
            <person name="Napoli C."/>
            <person name="Obornik M."/>
            <person name="Parker M.S."/>
            <person name="Petit J.L."/>
            <person name="Porcel B.M."/>
            <person name="Poulsen N."/>
            <person name="Robison M."/>
            <person name="Rychlewski L."/>
            <person name="Rynearson T.A."/>
            <person name="Schmutz J."/>
            <person name="Shapiro H."/>
            <person name="Siaut M."/>
            <person name="Stanley M."/>
            <person name="Sussman M.R."/>
            <person name="Taylor A.R."/>
            <person name="Vardi A."/>
            <person name="von Dassow P."/>
            <person name="Vyverman W."/>
            <person name="Willis A."/>
            <person name="Wyrwicz L.S."/>
            <person name="Rokhsar D.S."/>
            <person name="Weissenbach J."/>
            <person name="Armbrust E.V."/>
            <person name="Green B.R."/>
            <person name="Van de Peer Y."/>
            <person name="Grigoriev I.V."/>
        </authorList>
    </citation>
    <scope>NUCLEOTIDE SEQUENCE [LARGE SCALE GENOMIC DNA]</scope>
    <source>
        <strain evidence="8 9">CCAP 1055/1</strain>
    </source>
</reference>
<dbReference type="HOGENOM" id="CLU_024979_1_0_1"/>
<dbReference type="Gene3D" id="3.30.2350.10">
    <property type="entry name" value="Pseudouridine synthase"/>
    <property type="match status" value="1"/>
</dbReference>
<dbReference type="NCBIfam" id="TIGR00093">
    <property type="entry name" value="pseudouridine synthase"/>
    <property type="match status" value="1"/>
</dbReference>
<evidence type="ECO:0000313" key="8">
    <source>
        <dbReference type="EMBL" id="EEC47722.1"/>
    </source>
</evidence>
<dbReference type="STRING" id="556484.B7G1P9"/>
<dbReference type="GO" id="GO:0006364">
    <property type="term" value="P:rRNA processing"/>
    <property type="evidence" value="ECO:0007669"/>
    <property type="project" value="UniProtKB-ARBA"/>
</dbReference>
<dbReference type="InterPro" id="IPR036986">
    <property type="entry name" value="S4_RNA-bd_sf"/>
</dbReference>
<dbReference type="RefSeq" id="XP_002181070.1">
    <property type="nucleotide sequence ID" value="XM_002181034.1"/>
</dbReference>
<dbReference type="PROSITE" id="PS50889">
    <property type="entry name" value="S4"/>
    <property type="match status" value="1"/>
</dbReference>
<protein>
    <recommendedName>
        <fullName evidence="10">Pseudouridine synthase RsuA/RluA-like domain-containing protein</fullName>
    </recommendedName>
</protein>
<evidence type="ECO:0000256" key="2">
    <source>
        <dbReference type="ARBA" id="ARBA00022884"/>
    </source>
</evidence>
<dbReference type="CDD" id="cd00165">
    <property type="entry name" value="S4"/>
    <property type="match status" value="1"/>
</dbReference>
<dbReference type="InParanoid" id="B7G1P9"/>
<comment type="similarity">
    <text evidence="1">Belongs to the pseudouridine synthase RsuA family.</text>
</comment>
<dbReference type="Pfam" id="PF00849">
    <property type="entry name" value="PseudoU_synth_2"/>
    <property type="match status" value="1"/>
</dbReference>
<dbReference type="PROSITE" id="PS01149">
    <property type="entry name" value="PSI_RSU"/>
    <property type="match status" value="1"/>
</dbReference>
<dbReference type="KEGG" id="pti:PHATRDRAFT_20893"/>